<dbReference type="GO" id="GO:0006780">
    <property type="term" value="P:uroporphyrinogen III biosynthetic process"/>
    <property type="evidence" value="ECO:0007669"/>
    <property type="project" value="UniProtKB-UniRule"/>
</dbReference>
<feature type="domain" description="Tetrapyrrole biosynthesis uroporphyrinogen III synthase" evidence="10">
    <location>
        <begin position="29"/>
        <end position="254"/>
    </location>
</feature>
<dbReference type="GO" id="GO:0004852">
    <property type="term" value="F:uroporphyrinogen-III synthase activity"/>
    <property type="evidence" value="ECO:0007669"/>
    <property type="project" value="UniProtKB-UniRule"/>
</dbReference>
<dbReference type="InterPro" id="IPR039793">
    <property type="entry name" value="UROS/Hem4"/>
</dbReference>
<comment type="similarity">
    <text evidence="2 9">Belongs to the uroporphyrinogen-III synthase family.</text>
</comment>
<evidence type="ECO:0000256" key="5">
    <source>
        <dbReference type="ARBA" id="ARBA00023244"/>
    </source>
</evidence>
<dbReference type="SUPFAM" id="SSF69618">
    <property type="entry name" value="HemD-like"/>
    <property type="match status" value="1"/>
</dbReference>
<dbReference type="AlphaFoldDB" id="A0A450UEQ1"/>
<organism evidence="11">
    <name type="scientific">Candidatus Kentrum sp. LFY</name>
    <dbReference type="NCBI Taxonomy" id="2126342"/>
    <lineage>
        <taxon>Bacteria</taxon>
        <taxon>Pseudomonadati</taxon>
        <taxon>Pseudomonadota</taxon>
        <taxon>Gammaproteobacteria</taxon>
        <taxon>Candidatus Kentrum</taxon>
    </lineage>
</organism>
<reference evidence="11" key="1">
    <citation type="submission" date="2019-02" db="EMBL/GenBank/DDBJ databases">
        <authorList>
            <person name="Gruber-Vodicka R. H."/>
            <person name="Seah K. B. B."/>
        </authorList>
    </citation>
    <scope>NUCLEOTIDE SEQUENCE</scope>
    <source>
        <strain evidence="11">BECK_M7</strain>
    </source>
</reference>
<accession>A0A450UEQ1</accession>
<dbReference type="CDD" id="cd06578">
    <property type="entry name" value="HemD"/>
    <property type="match status" value="1"/>
</dbReference>
<dbReference type="GO" id="GO:0006782">
    <property type="term" value="P:protoporphyrinogen IX biosynthetic process"/>
    <property type="evidence" value="ECO:0007669"/>
    <property type="project" value="UniProtKB-UniRule"/>
</dbReference>
<comment type="pathway">
    <text evidence="1 9">Porphyrin-containing compound metabolism; protoporphyrin-IX biosynthesis; coproporphyrinogen-III from 5-aminolevulinate: step 3/4.</text>
</comment>
<proteinExistence type="inferred from homology"/>
<dbReference type="PANTHER" id="PTHR38042:SF1">
    <property type="entry name" value="UROPORPHYRINOGEN-III SYNTHASE, CHLOROPLASTIC"/>
    <property type="match status" value="1"/>
</dbReference>
<dbReference type="PANTHER" id="PTHR38042">
    <property type="entry name" value="UROPORPHYRINOGEN-III SYNTHASE, CHLOROPLASTIC"/>
    <property type="match status" value="1"/>
</dbReference>
<evidence type="ECO:0000256" key="2">
    <source>
        <dbReference type="ARBA" id="ARBA00008133"/>
    </source>
</evidence>
<name>A0A450UEQ1_9GAMM</name>
<comment type="function">
    <text evidence="6 9">Catalyzes cyclization of the linear tetrapyrrole, hydroxymethylbilane, to the macrocyclic uroporphyrinogen III.</text>
</comment>
<evidence type="ECO:0000256" key="1">
    <source>
        <dbReference type="ARBA" id="ARBA00004772"/>
    </source>
</evidence>
<sequence>MASTTNRVPFGQLSGVGVWVTRPVGQANALARYIEKEGGHSICLPVITIADIDDRRPVLALMGRLSDFDLAIFVSANAVRKGIDYMDGAKNWPISVRIAAIGKSTKKALEEIGFFCAFEPMPPYNSESLLALPELQADVVTGSHIIVFRGIGGRALLGETLTARGAQVEYAEVYRRSLPQWIETTSIPWDRIEIIVVTSGEGIENLFTIADNWGRERLLETPLVVIGKRMAGLVGEFGCRYPPIVADNASDEAILAALCAWNADRA</sequence>
<gene>
    <name evidence="11" type="ORF">BECKLFY1418B_GA0070995_102233</name>
</gene>
<evidence type="ECO:0000256" key="4">
    <source>
        <dbReference type="ARBA" id="ARBA00023239"/>
    </source>
</evidence>
<evidence type="ECO:0000313" key="11">
    <source>
        <dbReference type="EMBL" id="VFJ90954.1"/>
    </source>
</evidence>
<evidence type="ECO:0000256" key="8">
    <source>
        <dbReference type="ARBA" id="ARBA00048617"/>
    </source>
</evidence>
<dbReference type="InterPro" id="IPR036108">
    <property type="entry name" value="4pyrrol_syn_uPrphyn_synt_sf"/>
</dbReference>
<dbReference type="EMBL" id="CAADFF010000022">
    <property type="protein sequence ID" value="VFJ90954.1"/>
    <property type="molecule type" value="Genomic_DNA"/>
</dbReference>
<evidence type="ECO:0000256" key="6">
    <source>
        <dbReference type="ARBA" id="ARBA00037589"/>
    </source>
</evidence>
<dbReference type="InterPro" id="IPR003754">
    <property type="entry name" value="4pyrrol_synth_uPrphyn_synth"/>
</dbReference>
<evidence type="ECO:0000256" key="9">
    <source>
        <dbReference type="RuleBase" id="RU366031"/>
    </source>
</evidence>
<evidence type="ECO:0000256" key="7">
    <source>
        <dbReference type="ARBA" id="ARBA00040167"/>
    </source>
</evidence>
<comment type="catalytic activity">
    <reaction evidence="8 9">
        <text>hydroxymethylbilane = uroporphyrinogen III + H2O</text>
        <dbReference type="Rhea" id="RHEA:18965"/>
        <dbReference type="ChEBI" id="CHEBI:15377"/>
        <dbReference type="ChEBI" id="CHEBI:57308"/>
        <dbReference type="ChEBI" id="CHEBI:57845"/>
        <dbReference type="EC" id="4.2.1.75"/>
    </reaction>
</comment>
<keyword evidence="4 9" id="KW-0456">Lyase</keyword>
<evidence type="ECO:0000256" key="3">
    <source>
        <dbReference type="ARBA" id="ARBA00013109"/>
    </source>
</evidence>
<dbReference type="UniPathway" id="UPA00251">
    <property type="reaction ID" value="UER00320"/>
</dbReference>
<dbReference type="Gene3D" id="3.40.50.10090">
    <property type="match status" value="2"/>
</dbReference>
<dbReference type="EC" id="4.2.1.75" evidence="3 9"/>
<protein>
    <recommendedName>
        <fullName evidence="7 9">Uroporphyrinogen-III synthase</fullName>
        <ecNumber evidence="3 9">4.2.1.75</ecNumber>
    </recommendedName>
</protein>
<keyword evidence="5 9" id="KW-0627">Porphyrin biosynthesis</keyword>
<evidence type="ECO:0000259" key="10">
    <source>
        <dbReference type="Pfam" id="PF02602"/>
    </source>
</evidence>
<dbReference type="Pfam" id="PF02602">
    <property type="entry name" value="HEM4"/>
    <property type="match status" value="1"/>
</dbReference>